<reference evidence="1" key="2">
    <citation type="submission" date="2020-09" db="EMBL/GenBank/DDBJ databases">
        <authorList>
            <person name="Sun Q."/>
            <person name="Zhou Y."/>
        </authorList>
    </citation>
    <scope>NUCLEOTIDE SEQUENCE</scope>
    <source>
        <strain evidence="1">CGMCC 1.12813</strain>
    </source>
</reference>
<evidence type="ECO:0000313" key="2">
    <source>
        <dbReference type="Proteomes" id="UP000606922"/>
    </source>
</evidence>
<dbReference type="RefSeq" id="WP_188509170.1">
    <property type="nucleotide sequence ID" value="NZ_BMGB01000001.1"/>
</dbReference>
<reference evidence="1" key="1">
    <citation type="journal article" date="2014" name="Int. J. Syst. Evol. Microbiol.">
        <title>Complete genome sequence of Corynebacterium casei LMG S-19264T (=DSM 44701T), isolated from a smear-ripened cheese.</title>
        <authorList>
            <consortium name="US DOE Joint Genome Institute (JGI-PGF)"/>
            <person name="Walter F."/>
            <person name="Albersmeier A."/>
            <person name="Kalinowski J."/>
            <person name="Ruckert C."/>
        </authorList>
    </citation>
    <scope>NUCLEOTIDE SEQUENCE</scope>
    <source>
        <strain evidence="1">CGMCC 1.12813</strain>
    </source>
</reference>
<organism evidence="1 2">
    <name type="scientific">Conyzicola nivalis</name>
    <dbReference type="NCBI Taxonomy" id="1477021"/>
    <lineage>
        <taxon>Bacteria</taxon>
        <taxon>Bacillati</taxon>
        <taxon>Actinomycetota</taxon>
        <taxon>Actinomycetes</taxon>
        <taxon>Micrococcales</taxon>
        <taxon>Microbacteriaceae</taxon>
        <taxon>Conyzicola</taxon>
    </lineage>
</organism>
<proteinExistence type="predicted"/>
<dbReference type="Proteomes" id="UP000606922">
    <property type="component" value="Unassembled WGS sequence"/>
</dbReference>
<evidence type="ECO:0000313" key="1">
    <source>
        <dbReference type="EMBL" id="GGA93759.1"/>
    </source>
</evidence>
<gene>
    <name evidence="1" type="ORF">GCM10010979_05410</name>
</gene>
<name>A0A916WFU8_9MICO</name>
<dbReference type="EMBL" id="BMGB01000001">
    <property type="protein sequence ID" value="GGA93759.1"/>
    <property type="molecule type" value="Genomic_DNA"/>
</dbReference>
<protein>
    <submittedName>
        <fullName evidence="1">Uncharacterized protein</fullName>
    </submittedName>
</protein>
<sequence length="139" mass="15249">MAEQWIAFHRPSDGELTGYLSPVGDGVFVPLNLIGHPLGDAGSRLQCESVLADRGLTSLANYWWVLSPRPFPPVSPDGPGLDLRDPRPGWEWRRVVIVDLDQDECVVRPALPFPEEENASAGITLPADDILRVGPPHTH</sequence>
<keyword evidence="2" id="KW-1185">Reference proteome</keyword>
<accession>A0A916WFU8</accession>
<comment type="caution">
    <text evidence="1">The sequence shown here is derived from an EMBL/GenBank/DDBJ whole genome shotgun (WGS) entry which is preliminary data.</text>
</comment>
<dbReference type="AlphaFoldDB" id="A0A916WFU8"/>